<dbReference type="OrthoDB" id="3403101at2"/>
<evidence type="ECO:0000313" key="4">
    <source>
        <dbReference type="Proteomes" id="UP000199699"/>
    </source>
</evidence>
<dbReference type="Proteomes" id="UP000199699">
    <property type="component" value="Unassembled WGS sequence"/>
</dbReference>
<accession>A0A1C6R9B1</accession>
<sequence length="137" mass="14626">MPTRPRLLAVALVAALSAVGCSDDPEPQPAPELSRKGPTSTIARAELGDRLTVTASVGEVVADGAFVVRDVDLTNGVLLVLTPDVPPQAPQLVTVRGTVVSFDYDDLTDRYRLGGPAAYRDFEGRRVLAAEDVQVWR</sequence>
<reference evidence="3 4" key="1">
    <citation type="submission" date="2016-06" db="EMBL/GenBank/DDBJ databases">
        <authorList>
            <person name="Kjaerup R.B."/>
            <person name="Dalgaard T.S."/>
            <person name="Juul-Madsen H.R."/>
        </authorList>
    </citation>
    <scope>NUCLEOTIDE SEQUENCE [LARGE SCALE GENOMIC DNA]</scope>
    <source>
        <strain evidence="3 4">DSM 43818</strain>
    </source>
</reference>
<dbReference type="AlphaFoldDB" id="A0A1C6R9B1"/>
<feature type="signal peptide" evidence="2">
    <location>
        <begin position="1"/>
        <end position="22"/>
    </location>
</feature>
<dbReference type="RefSeq" id="WP_091074890.1">
    <property type="nucleotide sequence ID" value="NZ_FMHT01000003.1"/>
</dbReference>
<proteinExistence type="predicted"/>
<protein>
    <submittedName>
        <fullName evidence="3">Uncharacterized protein</fullName>
    </submittedName>
</protein>
<feature type="chain" id="PRO_5039034882" evidence="2">
    <location>
        <begin position="23"/>
        <end position="137"/>
    </location>
</feature>
<gene>
    <name evidence="3" type="ORF">GA0070616_0185</name>
</gene>
<keyword evidence="2" id="KW-0732">Signal</keyword>
<dbReference type="EMBL" id="FMHT01000003">
    <property type="protein sequence ID" value="SCL13583.1"/>
    <property type="molecule type" value="Genomic_DNA"/>
</dbReference>
<keyword evidence="4" id="KW-1185">Reference proteome</keyword>
<evidence type="ECO:0000256" key="1">
    <source>
        <dbReference type="SAM" id="MobiDB-lite"/>
    </source>
</evidence>
<feature type="region of interest" description="Disordered" evidence="1">
    <location>
        <begin position="21"/>
        <end position="41"/>
    </location>
</feature>
<evidence type="ECO:0000313" key="3">
    <source>
        <dbReference type="EMBL" id="SCL13583.1"/>
    </source>
</evidence>
<name>A0A1C6R9B1_9ACTN</name>
<organism evidence="3 4">
    <name type="scientific">Micromonospora nigra</name>
    <dbReference type="NCBI Taxonomy" id="145857"/>
    <lineage>
        <taxon>Bacteria</taxon>
        <taxon>Bacillati</taxon>
        <taxon>Actinomycetota</taxon>
        <taxon>Actinomycetes</taxon>
        <taxon>Micromonosporales</taxon>
        <taxon>Micromonosporaceae</taxon>
        <taxon>Micromonospora</taxon>
    </lineage>
</organism>
<dbReference type="PROSITE" id="PS51257">
    <property type="entry name" value="PROKAR_LIPOPROTEIN"/>
    <property type="match status" value="1"/>
</dbReference>
<evidence type="ECO:0000256" key="2">
    <source>
        <dbReference type="SAM" id="SignalP"/>
    </source>
</evidence>